<evidence type="ECO:0000256" key="5">
    <source>
        <dbReference type="ARBA" id="ARBA00022989"/>
    </source>
</evidence>
<feature type="transmembrane region" description="Helical" evidence="7">
    <location>
        <begin position="52"/>
        <end position="73"/>
    </location>
</feature>
<accession>A0A174RDM4</accession>
<comment type="caution">
    <text evidence="8">The sequence shown here is derived from an EMBL/GenBank/DDBJ whole genome shotgun (WGS) entry which is preliminary data.</text>
</comment>
<evidence type="ECO:0000256" key="6">
    <source>
        <dbReference type="ARBA" id="ARBA00023136"/>
    </source>
</evidence>
<dbReference type="InterPro" id="IPR047135">
    <property type="entry name" value="YsiQ"/>
</dbReference>
<gene>
    <name evidence="8" type="ORF">CP373A1_02170</name>
</gene>
<evidence type="ECO:0000313" key="8">
    <source>
        <dbReference type="EMBL" id="OBY12422.1"/>
    </source>
</evidence>
<dbReference type="PANTHER" id="PTHR42925:SF1">
    <property type="entry name" value="VIRULENCE FACTOR MVIN"/>
    <property type="match status" value="1"/>
</dbReference>
<evidence type="ECO:0000256" key="2">
    <source>
        <dbReference type="ARBA" id="ARBA00022448"/>
    </source>
</evidence>
<dbReference type="InterPro" id="IPR002528">
    <property type="entry name" value="MATE_fam"/>
</dbReference>
<feature type="transmembrane region" description="Helical" evidence="7">
    <location>
        <begin position="128"/>
        <end position="149"/>
    </location>
</feature>
<comment type="subcellular location">
    <subcellularLocation>
        <location evidence="1">Cell membrane</location>
        <topology evidence="1">Multi-pass membrane protein</topology>
    </subcellularLocation>
</comment>
<feature type="transmembrane region" description="Helical" evidence="7">
    <location>
        <begin position="188"/>
        <end position="211"/>
    </location>
</feature>
<evidence type="ECO:0000256" key="3">
    <source>
        <dbReference type="ARBA" id="ARBA00022475"/>
    </source>
</evidence>
<keyword evidence="4 7" id="KW-0812">Transmembrane</keyword>
<dbReference type="GO" id="GO:0005886">
    <property type="term" value="C:plasma membrane"/>
    <property type="evidence" value="ECO:0007669"/>
    <property type="project" value="UniProtKB-SubCell"/>
</dbReference>
<proteinExistence type="predicted"/>
<keyword evidence="9" id="KW-1185">Reference proteome</keyword>
<dbReference type="EMBL" id="MAPZ01000009">
    <property type="protein sequence ID" value="OBY12422.1"/>
    <property type="molecule type" value="Genomic_DNA"/>
</dbReference>
<dbReference type="eggNOG" id="COG0534">
    <property type="taxonomic scope" value="Bacteria"/>
</dbReference>
<feature type="transmembrane region" description="Helical" evidence="7">
    <location>
        <begin position="319"/>
        <end position="340"/>
    </location>
</feature>
<sequence length="444" mass="48514">MKEIKSKLLSITWPIMIELILMYLLGSIDIFMLGKYSDEAVAIVGVSNQIIWMVNLMFVVITSGTTILLTQYFGSNKDEKNIVEICGLSIGVNGVLGIVLSIVIILGGEFMFKLLNTPSELISMGNTYMGIVGGASFVAAIMMTFTAILRAYGLTKTCMKITILMNVVNVIGNYILIFGNFGFPQLGIAGAAISTTLSKVIACIFLGYRVYKVVMNKFKLDLFKIFPVNHLKNIVSIGLPTLGEQLSYNLSQLVITSIINTIGIASMATKTYVGNIAFLAYLFAQGVAQGGSILIGRLIGEGEKDKAFNLFKYCVTRSLIVTISMSILLAIVGKYILAIFTTNEEILSLGSQVLFVNIFLEFGRTTNLIGINGLRATGDVKFPVYIAIFSMWTFAVGISYVLGIGLGLGLIGVWIGFALDEIIRGVLVALRWKSRKWEEKSFVR</sequence>
<dbReference type="PIRSF" id="PIRSF006603">
    <property type="entry name" value="DinF"/>
    <property type="match status" value="1"/>
</dbReference>
<dbReference type="Proteomes" id="UP000092714">
    <property type="component" value="Unassembled WGS sequence"/>
</dbReference>
<dbReference type="GO" id="GO:0042910">
    <property type="term" value="F:xenobiotic transmembrane transporter activity"/>
    <property type="evidence" value="ECO:0007669"/>
    <property type="project" value="InterPro"/>
</dbReference>
<dbReference type="InterPro" id="IPR048279">
    <property type="entry name" value="MdtK-like"/>
</dbReference>
<feature type="transmembrane region" description="Helical" evidence="7">
    <location>
        <begin position="384"/>
        <end position="402"/>
    </location>
</feature>
<dbReference type="Pfam" id="PF01554">
    <property type="entry name" value="MatE"/>
    <property type="match status" value="2"/>
</dbReference>
<dbReference type="NCBIfam" id="TIGR00797">
    <property type="entry name" value="matE"/>
    <property type="match status" value="1"/>
</dbReference>
<feature type="transmembrane region" description="Helical" evidence="7">
    <location>
        <begin position="161"/>
        <end position="182"/>
    </location>
</feature>
<organism evidence="8 9">
    <name type="scientific">Clostridium paraputrificum</name>
    <dbReference type="NCBI Taxonomy" id="29363"/>
    <lineage>
        <taxon>Bacteria</taxon>
        <taxon>Bacillati</taxon>
        <taxon>Bacillota</taxon>
        <taxon>Clostridia</taxon>
        <taxon>Eubacteriales</taxon>
        <taxon>Clostridiaceae</taxon>
        <taxon>Clostridium</taxon>
    </lineage>
</organism>
<dbReference type="RefSeq" id="WP_027099722.1">
    <property type="nucleotide sequence ID" value="NZ_CABHIH010000001.1"/>
</dbReference>
<evidence type="ECO:0000313" key="9">
    <source>
        <dbReference type="Proteomes" id="UP000092714"/>
    </source>
</evidence>
<feature type="transmembrane region" description="Helical" evidence="7">
    <location>
        <begin position="12"/>
        <end position="32"/>
    </location>
</feature>
<keyword evidence="3" id="KW-1003">Cell membrane</keyword>
<name>A0A174RDM4_9CLOT</name>
<keyword evidence="6 7" id="KW-0472">Membrane</keyword>
<dbReference type="PANTHER" id="PTHR42925">
    <property type="entry name" value="MULTIDRUG AND TOXIN EFFLUX PROTEIN MATE FAMILY"/>
    <property type="match status" value="1"/>
</dbReference>
<evidence type="ECO:0000256" key="4">
    <source>
        <dbReference type="ARBA" id="ARBA00022692"/>
    </source>
</evidence>
<reference evidence="8 9" key="1">
    <citation type="submission" date="2016-06" db="EMBL/GenBank/DDBJ databases">
        <authorList>
            <person name="Kjaerup R.B."/>
            <person name="Dalgaard T.S."/>
            <person name="Juul-Madsen H.R."/>
        </authorList>
    </citation>
    <scope>NUCLEOTIDE SEQUENCE [LARGE SCALE GENOMIC DNA]</scope>
    <source>
        <strain evidence="8 9">373-A1</strain>
    </source>
</reference>
<keyword evidence="5 7" id="KW-1133">Transmembrane helix</keyword>
<dbReference type="GeneID" id="42777564"/>
<dbReference type="GO" id="GO:0015297">
    <property type="term" value="F:antiporter activity"/>
    <property type="evidence" value="ECO:0007669"/>
    <property type="project" value="InterPro"/>
</dbReference>
<keyword evidence="2" id="KW-0813">Transport</keyword>
<feature type="transmembrane region" description="Helical" evidence="7">
    <location>
        <begin position="408"/>
        <end position="430"/>
    </location>
</feature>
<feature type="transmembrane region" description="Helical" evidence="7">
    <location>
        <begin position="278"/>
        <end position="299"/>
    </location>
</feature>
<protein>
    <submittedName>
        <fullName evidence="8">MATE family efflux transporter</fullName>
    </submittedName>
</protein>
<evidence type="ECO:0000256" key="1">
    <source>
        <dbReference type="ARBA" id="ARBA00004651"/>
    </source>
</evidence>
<feature type="transmembrane region" description="Helical" evidence="7">
    <location>
        <begin position="85"/>
        <end position="108"/>
    </location>
</feature>
<evidence type="ECO:0000256" key="7">
    <source>
        <dbReference type="SAM" id="Phobius"/>
    </source>
</evidence>
<dbReference type="AlphaFoldDB" id="A0A174RDM4"/>
<dbReference type="CDD" id="cd13134">
    <property type="entry name" value="MATE_like_8"/>
    <property type="match status" value="1"/>
</dbReference>